<evidence type="ECO:0000313" key="2">
    <source>
        <dbReference type="Proteomes" id="UP001164250"/>
    </source>
</evidence>
<sequence length="26" mass="2786">MIHCHLRKSLISAGAQDGPFLSFGIS</sequence>
<evidence type="ECO:0000313" key="1">
    <source>
        <dbReference type="EMBL" id="KAJ0102787.1"/>
    </source>
</evidence>
<dbReference type="Proteomes" id="UP001164250">
    <property type="component" value="Chromosome 3"/>
</dbReference>
<accession>A0ACC1BUG5</accession>
<dbReference type="EMBL" id="CM047899">
    <property type="protein sequence ID" value="KAJ0102787.1"/>
    <property type="molecule type" value="Genomic_DNA"/>
</dbReference>
<keyword evidence="2" id="KW-1185">Reference proteome</keyword>
<proteinExistence type="predicted"/>
<gene>
    <name evidence="1" type="ORF">Patl1_04715</name>
</gene>
<reference evidence="2" key="1">
    <citation type="journal article" date="2023" name="G3 (Bethesda)">
        <title>Genome assembly and association tests identify interacting loci associated with vigor, precocity, and sex in interspecific pistachio rootstocks.</title>
        <authorList>
            <person name="Palmer W."/>
            <person name="Jacygrad E."/>
            <person name="Sagayaradj S."/>
            <person name="Cavanaugh K."/>
            <person name="Han R."/>
            <person name="Bertier L."/>
            <person name="Beede B."/>
            <person name="Kafkas S."/>
            <person name="Golino D."/>
            <person name="Preece J."/>
            <person name="Michelmore R."/>
        </authorList>
    </citation>
    <scope>NUCLEOTIDE SEQUENCE [LARGE SCALE GENOMIC DNA]</scope>
</reference>
<protein>
    <submittedName>
        <fullName evidence="1">Uncharacterized protein</fullName>
    </submittedName>
</protein>
<name>A0ACC1BUG5_9ROSI</name>
<organism evidence="1 2">
    <name type="scientific">Pistacia atlantica</name>
    <dbReference type="NCBI Taxonomy" id="434234"/>
    <lineage>
        <taxon>Eukaryota</taxon>
        <taxon>Viridiplantae</taxon>
        <taxon>Streptophyta</taxon>
        <taxon>Embryophyta</taxon>
        <taxon>Tracheophyta</taxon>
        <taxon>Spermatophyta</taxon>
        <taxon>Magnoliopsida</taxon>
        <taxon>eudicotyledons</taxon>
        <taxon>Gunneridae</taxon>
        <taxon>Pentapetalae</taxon>
        <taxon>rosids</taxon>
        <taxon>malvids</taxon>
        <taxon>Sapindales</taxon>
        <taxon>Anacardiaceae</taxon>
        <taxon>Pistacia</taxon>
    </lineage>
</organism>
<comment type="caution">
    <text evidence="1">The sequence shown here is derived from an EMBL/GenBank/DDBJ whole genome shotgun (WGS) entry which is preliminary data.</text>
</comment>